<accession>A0A928Z6Q5</accession>
<dbReference type="RefSeq" id="WP_264327267.1">
    <property type="nucleotide sequence ID" value="NZ_JADEXQ010000105.1"/>
</dbReference>
<dbReference type="AlphaFoldDB" id="A0A928Z6Q5"/>
<organism evidence="1 2">
    <name type="scientific">Romeriopsis navalis LEGE 11480</name>
    <dbReference type="NCBI Taxonomy" id="2777977"/>
    <lineage>
        <taxon>Bacteria</taxon>
        <taxon>Bacillati</taxon>
        <taxon>Cyanobacteriota</taxon>
        <taxon>Cyanophyceae</taxon>
        <taxon>Leptolyngbyales</taxon>
        <taxon>Leptolyngbyaceae</taxon>
        <taxon>Romeriopsis</taxon>
        <taxon>Romeriopsis navalis</taxon>
    </lineage>
</organism>
<sequence length="553" mass="60063">MKRRSFFTALAAVAAVLLVLGLAGFAWLFGQSPLSLLKGSTNPNPQALVFIPKQAPAMASLMVDVEQLEGLQLALVKPDQRQVKRAEFESLRDGLLGSGLSYQRDVQPWLGDEVTLAVTTLDIDRDSANGNQPGYLMALATENSTRSREFLQLFWQKRAAGQDLAFEQYQGTQIIYGQVQRSDVDAPPLTLASAVVGNRFVLFANSPKVLRDAINNVQAVDLNLGNDPDYQKAIAALPENRIGISYLNLPQLAALSGDQTAIDQSADSAFRSLALGLQLDRQGLVANTTVLGGTSQAPTLGEFASVFRYLPSDALVALSGANLAQTWTDLEVGLQDYKLATSLLQKPILAWGKQWNLDLPQDIFAWMPGSYALSLLPEADGEQDWIFVADKATNPDYAQGLEKLNAIAQKQNLTAAPVKIGAQTISAWTQLASSDAQPKNLEAKAIGAWADLDQVVIFASSIDAMKQALLAPGQSLRQSAQFTKAFAPLDSRNNGYLYLDWPTVKPLLAERAPIVRILDLVAQPLLKNLKSLTLSGYGGAEDVHRGEMFWRLR</sequence>
<evidence type="ECO:0000313" key="1">
    <source>
        <dbReference type="EMBL" id="MBE9032450.1"/>
    </source>
</evidence>
<gene>
    <name evidence="1" type="ORF">IQ266_22180</name>
</gene>
<dbReference type="EMBL" id="JADEXQ010000105">
    <property type="protein sequence ID" value="MBE9032450.1"/>
    <property type="molecule type" value="Genomic_DNA"/>
</dbReference>
<reference evidence="1" key="1">
    <citation type="submission" date="2020-10" db="EMBL/GenBank/DDBJ databases">
        <authorList>
            <person name="Castelo-Branco R."/>
            <person name="Eusebio N."/>
            <person name="Adriana R."/>
            <person name="Vieira A."/>
            <person name="Brugerolle De Fraissinette N."/>
            <person name="Rezende De Castro R."/>
            <person name="Schneider M.P."/>
            <person name="Vasconcelos V."/>
            <person name="Leao P.N."/>
        </authorList>
    </citation>
    <scope>NUCLEOTIDE SEQUENCE</scope>
    <source>
        <strain evidence="1">LEGE 11480</strain>
    </source>
</reference>
<protein>
    <submittedName>
        <fullName evidence="1">DUF3352 domain-containing protein</fullName>
    </submittedName>
</protein>
<name>A0A928Z6Q5_9CYAN</name>
<keyword evidence="2" id="KW-1185">Reference proteome</keyword>
<dbReference type="Proteomes" id="UP000625316">
    <property type="component" value="Unassembled WGS sequence"/>
</dbReference>
<comment type="caution">
    <text evidence="1">The sequence shown here is derived from an EMBL/GenBank/DDBJ whole genome shotgun (WGS) entry which is preliminary data.</text>
</comment>
<evidence type="ECO:0000313" key="2">
    <source>
        <dbReference type="Proteomes" id="UP000625316"/>
    </source>
</evidence>
<dbReference type="Pfam" id="PF11832">
    <property type="entry name" value="DUF3352"/>
    <property type="match status" value="1"/>
</dbReference>
<proteinExistence type="predicted"/>
<dbReference type="InterPro" id="IPR021787">
    <property type="entry name" value="DUF3352"/>
</dbReference>